<gene>
    <name evidence="2" type="ORF">BASA50_000163</name>
</gene>
<reference evidence="2 3" key="1">
    <citation type="submission" date="2021-02" db="EMBL/GenBank/DDBJ databases">
        <title>Variation within the Batrachochytrium salamandrivorans European outbreak.</title>
        <authorList>
            <person name="Kelly M."/>
            <person name="Pasmans F."/>
            <person name="Shea T.P."/>
            <person name="Munoz J.F."/>
            <person name="Carranza S."/>
            <person name="Cuomo C.A."/>
            <person name="Martel A."/>
        </authorList>
    </citation>
    <scope>NUCLEOTIDE SEQUENCE [LARGE SCALE GENOMIC DNA]</scope>
    <source>
        <strain evidence="2 3">AMFP18/2</strain>
    </source>
</reference>
<feature type="compositionally biased region" description="Basic residues" evidence="1">
    <location>
        <begin position="99"/>
        <end position="108"/>
    </location>
</feature>
<name>A0ABQ8EXG3_9FUNG</name>
<evidence type="ECO:0000256" key="1">
    <source>
        <dbReference type="SAM" id="MobiDB-lite"/>
    </source>
</evidence>
<accession>A0ABQ8EXG3</accession>
<feature type="region of interest" description="Disordered" evidence="1">
    <location>
        <begin position="99"/>
        <end position="131"/>
    </location>
</feature>
<dbReference type="Proteomes" id="UP001648503">
    <property type="component" value="Unassembled WGS sequence"/>
</dbReference>
<sequence length="590" mass="65935">MQMMVGRYRPATMHSTVAAAHATTCSADLLWRAVAVGSHIPTCLFSAATGTRENGSNSGCSESTTAFQCMSLLPACRVDLLTKPAVVASLGVMDLATPRHSRSRKPHFSHSPVARTDTRHGRHQPRLEHYKNPRCPKTTPWTISDLLRAIRDNNPHYAYSIFQSIEGTNPKLIKCLPAHWFSTLIDTILNHSHDSSRNFSASKRLEYSASVLELMETLGIPNTYSGLLSAIYIYGRRGDIASADAAYCEMQQRGFTVNSCMVLMRMCQANILCGREAKGLEFFNQLLTIDRSARPYNVLAKAYFMVDHEMGMLKVIEKMLDSQTIPDSTTIAILCRFYRRSKDPATVRNHMALFKAHWGRYTPALYHIQMQVANDLCDYSAVLDLYVEMQAEKLLIGFPILEQVLLAYAGLGDMSSVWSIFSTCLISKYVISKEIRAALARTLGPLSINYDMLDLEFISIYNLIPHDQLLEHLVRGYAILGDVASVKVLIARMLETTFLKNNVHEHAMWAFFNACDASGALEYAESLESTGGKVNFDIWFAALVCATKYLPDAVPQVISHIKTTYPNESTESLYQRAKAYIDNPSKSDGL</sequence>
<organism evidence="2 3">
    <name type="scientific">Batrachochytrium salamandrivorans</name>
    <dbReference type="NCBI Taxonomy" id="1357716"/>
    <lineage>
        <taxon>Eukaryota</taxon>
        <taxon>Fungi</taxon>
        <taxon>Fungi incertae sedis</taxon>
        <taxon>Chytridiomycota</taxon>
        <taxon>Chytridiomycota incertae sedis</taxon>
        <taxon>Chytridiomycetes</taxon>
        <taxon>Rhizophydiales</taxon>
        <taxon>Rhizophydiales incertae sedis</taxon>
        <taxon>Batrachochytrium</taxon>
    </lineage>
</organism>
<comment type="caution">
    <text evidence="2">The sequence shown here is derived from an EMBL/GenBank/DDBJ whole genome shotgun (WGS) entry which is preliminary data.</text>
</comment>
<evidence type="ECO:0000313" key="3">
    <source>
        <dbReference type="Proteomes" id="UP001648503"/>
    </source>
</evidence>
<dbReference type="EMBL" id="JAFCIX010000570">
    <property type="protein sequence ID" value="KAH6586798.1"/>
    <property type="molecule type" value="Genomic_DNA"/>
</dbReference>
<dbReference type="InterPro" id="IPR011990">
    <property type="entry name" value="TPR-like_helical_dom_sf"/>
</dbReference>
<evidence type="ECO:0008006" key="4">
    <source>
        <dbReference type="Google" id="ProtNLM"/>
    </source>
</evidence>
<protein>
    <recommendedName>
        <fullName evidence="4">Pentacotripeptide-repeat region of PRORP domain-containing protein</fullName>
    </recommendedName>
</protein>
<proteinExistence type="predicted"/>
<dbReference type="PANTHER" id="PTHR46862:SF3">
    <property type="entry name" value="OS07G0661900 PROTEIN"/>
    <property type="match status" value="1"/>
</dbReference>
<dbReference type="Gene3D" id="1.25.40.10">
    <property type="entry name" value="Tetratricopeptide repeat domain"/>
    <property type="match status" value="1"/>
</dbReference>
<evidence type="ECO:0000313" key="2">
    <source>
        <dbReference type="EMBL" id="KAH6586798.1"/>
    </source>
</evidence>
<keyword evidence="3" id="KW-1185">Reference proteome</keyword>
<dbReference type="PANTHER" id="PTHR46862">
    <property type="entry name" value="OS07G0661900 PROTEIN"/>
    <property type="match status" value="1"/>
</dbReference>